<feature type="compositionally biased region" description="Basic and acidic residues" evidence="1">
    <location>
        <begin position="61"/>
        <end position="75"/>
    </location>
</feature>
<keyword evidence="2" id="KW-0472">Membrane</keyword>
<sequence>MNIRTERKIRFWLSTLAKVLIIALVIFKLIPYLTKNFGATNPEELLKASQDTLSTPTPIEGQHEKAVMPEEKPADEQPDTQPDNFVKEKADITSATPAANEIVEILQFKGKPLAGAYFTIKQCNECTSTVSGPDGKTRALIPQSLLDSNREYDFYVFVADTLLYHRSMRFSNLQFNTY</sequence>
<keyword evidence="2" id="KW-0812">Transmembrane</keyword>
<keyword evidence="4" id="KW-1185">Reference proteome</keyword>
<proteinExistence type="predicted"/>
<dbReference type="Proteomes" id="UP000475249">
    <property type="component" value="Unassembled WGS sequence"/>
</dbReference>
<feature type="transmembrane region" description="Helical" evidence="2">
    <location>
        <begin position="12"/>
        <end position="33"/>
    </location>
</feature>
<comment type="caution">
    <text evidence="3">The sequence shown here is derived from an EMBL/GenBank/DDBJ whole genome shotgun (WGS) entry which is preliminary data.</text>
</comment>
<dbReference type="RefSeq" id="WP_161437374.1">
    <property type="nucleotide sequence ID" value="NZ_WXYO01000009.1"/>
</dbReference>
<gene>
    <name evidence="3" type="ORF">GTQ38_20140</name>
</gene>
<dbReference type="EMBL" id="WXYO01000009">
    <property type="protein sequence ID" value="NAS14333.1"/>
    <property type="molecule type" value="Genomic_DNA"/>
</dbReference>
<evidence type="ECO:0000313" key="4">
    <source>
        <dbReference type="Proteomes" id="UP000475249"/>
    </source>
</evidence>
<reference evidence="3 4" key="1">
    <citation type="submission" date="2020-01" db="EMBL/GenBank/DDBJ databases">
        <title>Bacteria diversity of Porities sp.</title>
        <authorList>
            <person name="Wang G."/>
        </authorList>
    </citation>
    <scope>NUCLEOTIDE SEQUENCE [LARGE SCALE GENOMIC DNA]</scope>
    <source>
        <strain evidence="3 4">R33</strain>
    </source>
</reference>
<protein>
    <submittedName>
        <fullName evidence="3">Uncharacterized protein</fullName>
    </submittedName>
</protein>
<organism evidence="3 4">
    <name type="scientific">Poritiphilus flavus</name>
    <dbReference type="NCBI Taxonomy" id="2697053"/>
    <lineage>
        <taxon>Bacteria</taxon>
        <taxon>Pseudomonadati</taxon>
        <taxon>Bacteroidota</taxon>
        <taxon>Flavobacteriia</taxon>
        <taxon>Flavobacteriales</taxon>
        <taxon>Flavobacteriaceae</taxon>
        <taxon>Poritiphilus</taxon>
    </lineage>
</organism>
<evidence type="ECO:0000256" key="1">
    <source>
        <dbReference type="SAM" id="MobiDB-lite"/>
    </source>
</evidence>
<evidence type="ECO:0000313" key="3">
    <source>
        <dbReference type="EMBL" id="NAS14333.1"/>
    </source>
</evidence>
<feature type="region of interest" description="Disordered" evidence="1">
    <location>
        <begin position="51"/>
        <end position="84"/>
    </location>
</feature>
<dbReference type="AlphaFoldDB" id="A0A6L9EI23"/>
<evidence type="ECO:0000256" key="2">
    <source>
        <dbReference type="SAM" id="Phobius"/>
    </source>
</evidence>
<keyword evidence="2" id="KW-1133">Transmembrane helix</keyword>
<name>A0A6L9EI23_9FLAO</name>
<accession>A0A6L9EI23</accession>